<feature type="region of interest" description="Disordered" evidence="1">
    <location>
        <begin position="1"/>
        <end position="37"/>
    </location>
</feature>
<name>A0A1E3Q725_LIPST</name>
<protein>
    <submittedName>
        <fullName evidence="2">Uncharacterized protein</fullName>
    </submittedName>
</protein>
<evidence type="ECO:0000256" key="1">
    <source>
        <dbReference type="SAM" id="MobiDB-lite"/>
    </source>
</evidence>
<sequence>MALQRPGPHPLIVPVRQADERAPEDDDRRQNSVDCKSTCSAPSESFAQLSRNGSIAQTAYDRQSFSLPASRSQSLSLSLQLTRTFKSEQGNLSCMEEPSTPTSSLMGLDIRENLNEIVRELVGEAVRGPEYIDKMAKLNTVMLGQRIIGIRKLTAEITGKWVLTADVLTEVVHTLFKRWMWRNDKPYDDAYANVVHTVLAVCLMRHICPWPEKMQRVAVYAKLADLEACYYLRNASTVMIRELVIATRPHENVNFVRRIIDIAADKSQGFDHEALIRVISTNGIWDSWIEKLIVIEEALRTPTDRLIDFIINIISDLTGISGKPGRSHKMTDNRIRDITTDIVDGTKLSRTGRKDAVIMGLLHCLRSSVSTAFSQAARGNLTKLSGVLLNWNIQANHAIALLDALDEPEKTDLTDIWPPPISEPDIIVNPVGNDIPGRQLSPYESLQEAVRTRNNKVVSDLRQLVMCPLLQDIGENMVNISCGHYFSRKMIEPWLAQTSQCPLCRRVGVTIQGPAIWVDGVLEVIEGIEQNFSVSTVTKPKDEGKIVVGIYMSYAATVVGVKYDFMTDVVLIKDWFSDASFAIPSVVYLNDAADEIISWGGGQARSDSCRVQHIFSKPYSITFISSFISALFAKIKSYLNSGVAPPLQRNINVKYLFCIPDVFCAGGNNESIFLRALNSAGWDASTVEIVPETKCGAIFALDTNAGGIRRPNQVLHVLCWDYFGVSQRVYKLCPEDRFGIWDVGQSEKADQEVLIVAEIESRIEEAIDGGCDLKAGSAVDRFNRALVLDAVQRQLVGHVFDDDLFECMPVPRPEPPRWMLNSGAMYFYEDYPMYGDLLRTYFHAKKLTLPLDISVERRAYDMSDDVVPQHSMGKPESPIESVLDPSMAGIITDSEGQLTVSSSEVAICMNIAAVKSLEMMPRIMEMTSPSDRLSLVVFGPCADDAALMQQLAEWLNSDRFAKRRPEYTITVGNKKPSGWSSITDKSIAYDNSHVTGKSSSQIAIDGLWIACKMVMAGEA</sequence>
<dbReference type="AlphaFoldDB" id="A0A1E3Q725"/>
<keyword evidence="3" id="KW-1185">Reference proteome</keyword>
<feature type="compositionally biased region" description="Basic and acidic residues" evidence="1">
    <location>
        <begin position="17"/>
        <end position="31"/>
    </location>
</feature>
<proteinExistence type="predicted"/>
<accession>A0A1E3Q725</accession>
<evidence type="ECO:0000313" key="3">
    <source>
        <dbReference type="Proteomes" id="UP000094385"/>
    </source>
</evidence>
<dbReference type="InterPro" id="IPR013083">
    <property type="entry name" value="Znf_RING/FYVE/PHD"/>
</dbReference>
<dbReference type="OrthoDB" id="8062037at2759"/>
<dbReference type="EMBL" id="KV454295">
    <property type="protein sequence ID" value="ODQ72797.1"/>
    <property type="molecule type" value="Genomic_DNA"/>
</dbReference>
<evidence type="ECO:0000313" key="2">
    <source>
        <dbReference type="EMBL" id="ODQ72797.1"/>
    </source>
</evidence>
<dbReference type="Proteomes" id="UP000094385">
    <property type="component" value="Unassembled WGS sequence"/>
</dbReference>
<dbReference type="Gene3D" id="3.30.40.10">
    <property type="entry name" value="Zinc/RING finger domain, C3HC4 (zinc finger)"/>
    <property type="match status" value="1"/>
</dbReference>
<dbReference type="SUPFAM" id="SSF57850">
    <property type="entry name" value="RING/U-box"/>
    <property type="match status" value="1"/>
</dbReference>
<gene>
    <name evidence="2" type="ORF">LIPSTDRAFT_28304</name>
</gene>
<organism evidence="2 3">
    <name type="scientific">Lipomyces starkeyi NRRL Y-11557</name>
    <dbReference type="NCBI Taxonomy" id="675824"/>
    <lineage>
        <taxon>Eukaryota</taxon>
        <taxon>Fungi</taxon>
        <taxon>Dikarya</taxon>
        <taxon>Ascomycota</taxon>
        <taxon>Saccharomycotina</taxon>
        <taxon>Lipomycetes</taxon>
        <taxon>Lipomycetales</taxon>
        <taxon>Lipomycetaceae</taxon>
        <taxon>Lipomyces</taxon>
    </lineage>
</organism>
<reference evidence="2 3" key="1">
    <citation type="journal article" date="2016" name="Proc. Natl. Acad. Sci. U.S.A.">
        <title>Comparative genomics of biotechnologically important yeasts.</title>
        <authorList>
            <person name="Riley R."/>
            <person name="Haridas S."/>
            <person name="Wolfe K.H."/>
            <person name="Lopes M.R."/>
            <person name="Hittinger C.T."/>
            <person name="Goeker M."/>
            <person name="Salamov A.A."/>
            <person name="Wisecaver J.H."/>
            <person name="Long T.M."/>
            <person name="Calvey C.H."/>
            <person name="Aerts A.L."/>
            <person name="Barry K.W."/>
            <person name="Choi C."/>
            <person name="Clum A."/>
            <person name="Coughlan A.Y."/>
            <person name="Deshpande S."/>
            <person name="Douglass A.P."/>
            <person name="Hanson S.J."/>
            <person name="Klenk H.-P."/>
            <person name="LaButti K.M."/>
            <person name="Lapidus A."/>
            <person name="Lindquist E.A."/>
            <person name="Lipzen A.M."/>
            <person name="Meier-Kolthoff J.P."/>
            <person name="Ohm R.A."/>
            <person name="Otillar R.P."/>
            <person name="Pangilinan J.L."/>
            <person name="Peng Y."/>
            <person name="Rokas A."/>
            <person name="Rosa C.A."/>
            <person name="Scheuner C."/>
            <person name="Sibirny A.A."/>
            <person name="Slot J.C."/>
            <person name="Stielow J.B."/>
            <person name="Sun H."/>
            <person name="Kurtzman C.P."/>
            <person name="Blackwell M."/>
            <person name="Grigoriev I.V."/>
            <person name="Jeffries T.W."/>
        </authorList>
    </citation>
    <scope>NUCLEOTIDE SEQUENCE [LARGE SCALE GENOMIC DNA]</scope>
    <source>
        <strain evidence="2 3">NRRL Y-11557</strain>
    </source>
</reference>